<accession>A0A401ZAT0</accession>
<evidence type="ECO:0000313" key="3">
    <source>
        <dbReference type="Proteomes" id="UP000287224"/>
    </source>
</evidence>
<comment type="caution">
    <text evidence="2">The sequence shown here is derived from an EMBL/GenBank/DDBJ whole genome shotgun (WGS) entry which is preliminary data.</text>
</comment>
<keyword evidence="1" id="KW-0812">Transmembrane</keyword>
<gene>
    <name evidence="2" type="ORF">KDAU_12940</name>
</gene>
<name>A0A401ZAT0_9CHLR</name>
<dbReference type="AlphaFoldDB" id="A0A401ZAT0"/>
<reference evidence="3" key="1">
    <citation type="submission" date="2018-12" db="EMBL/GenBank/DDBJ databases">
        <title>Tengunoibacter tsumagoiensis gen. nov., sp. nov., Dictyobacter kobayashii sp. nov., D. alpinus sp. nov., and D. joshuensis sp. nov. and description of Dictyobacteraceae fam. nov. within the order Ktedonobacterales isolated from Tengu-no-mugimeshi.</title>
        <authorList>
            <person name="Wang C.M."/>
            <person name="Zheng Y."/>
            <person name="Sakai Y."/>
            <person name="Toyoda A."/>
            <person name="Minakuchi Y."/>
            <person name="Abe K."/>
            <person name="Yokota A."/>
            <person name="Yabe S."/>
        </authorList>
    </citation>
    <scope>NUCLEOTIDE SEQUENCE [LARGE SCALE GENOMIC DNA]</scope>
    <source>
        <strain evidence="3">S-27</strain>
    </source>
</reference>
<proteinExistence type="predicted"/>
<keyword evidence="1" id="KW-1133">Transmembrane helix</keyword>
<organism evidence="2 3">
    <name type="scientific">Dictyobacter aurantiacus</name>
    <dbReference type="NCBI Taxonomy" id="1936993"/>
    <lineage>
        <taxon>Bacteria</taxon>
        <taxon>Bacillati</taxon>
        <taxon>Chloroflexota</taxon>
        <taxon>Ktedonobacteria</taxon>
        <taxon>Ktedonobacterales</taxon>
        <taxon>Dictyobacteraceae</taxon>
        <taxon>Dictyobacter</taxon>
    </lineage>
</organism>
<dbReference type="Proteomes" id="UP000287224">
    <property type="component" value="Unassembled WGS sequence"/>
</dbReference>
<dbReference type="RefSeq" id="WP_126595168.1">
    <property type="nucleotide sequence ID" value="NZ_BIFQ01000001.1"/>
</dbReference>
<evidence type="ECO:0000313" key="2">
    <source>
        <dbReference type="EMBL" id="GCE03965.1"/>
    </source>
</evidence>
<evidence type="ECO:0008006" key="4">
    <source>
        <dbReference type="Google" id="ProtNLM"/>
    </source>
</evidence>
<sequence>MDQQEAFQDKQEPKPESTQIRRSIHDKYQYNSVYGVHNAIFSNIENTNAVIETIKGHRMEFEDIGVKLAKYAHKYKTISLITKVLTIFFGAFIVTKEVANQILGSSNIGNIIIYAAIGLLIATLTGLDTAFKWEKKSIELGALVAVCRATTRKTASDLAKISEIATSQENDSRNKANKILDTLDNALVDVQTKAAALGIDTTRYKISTRESDYKL</sequence>
<keyword evidence="1" id="KW-0472">Membrane</keyword>
<keyword evidence="3" id="KW-1185">Reference proteome</keyword>
<feature type="transmembrane region" description="Helical" evidence="1">
    <location>
        <begin position="77"/>
        <end position="95"/>
    </location>
</feature>
<feature type="transmembrane region" description="Helical" evidence="1">
    <location>
        <begin position="107"/>
        <end position="127"/>
    </location>
</feature>
<protein>
    <recommendedName>
        <fullName evidence="4">SMODS and SLOG-associating 2TM effector domain-containing protein</fullName>
    </recommendedName>
</protein>
<dbReference type="EMBL" id="BIFQ01000001">
    <property type="protein sequence ID" value="GCE03965.1"/>
    <property type="molecule type" value="Genomic_DNA"/>
</dbReference>
<evidence type="ECO:0000256" key="1">
    <source>
        <dbReference type="SAM" id="Phobius"/>
    </source>
</evidence>